<dbReference type="Gene3D" id="3.40.50.11180">
    <property type="match status" value="1"/>
</dbReference>
<keyword evidence="7 9" id="KW-0238">DNA-binding</keyword>
<dbReference type="InterPro" id="IPR036101">
    <property type="entry name" value="CarD-like/TRCF_RID_sf"/>
</dbReference>
<dbReference type="InterPro" id="IPR014001">
    <property type="entry name" value="Helicase_ATP-bd"/>
</dbReference>
<keyword evidence="4 9" id="KW-0378">Hydrolase</keyword>
<evidence type="ECO:0000256" key="6">
    <source>
        <dbReference type="ARBA" id="ARBA00022840"/>
    </source>
</evidence>
<dbReference type="Pfam" id="PF00270">
    <property type="entry name" value="DEAD"/>
    <property type="match status" value="1"/>
</dbReference>
<feature type="domain" description="Helicase ATP-binding" evidence="10">
    <location>
        <begin position="542"/>
        <end position="703"/>
    </location>
</feature>
<accession>A0ABW2UJ05</accession>
<dbReference type="EMBL" id="JBHTFQ010000005">
    <property type="protein sequence ID" value="MFC7704689.1"/>
    <property type="molecule type" value="Genomic_DNA"/>
</dbReference>
<comment type="subcellular location">
    <subcellularLocation>
        <location evidence="9">Cytoplasm</location>
    </subcellularLocation>
</comment>
<sequence>MEDTLPAGAEAARVLEKTPSDAVLLHLARDDFRAEEVARALRGLDPAAEVIHLPPWDCLPYDGAAPTPGAVGRRMAALWQMGLPAPKRARSGRRIVVTPPRAALQRLVAPGQLPSLLLRTGDSLDPEILRRFCDSAGFRVDERVDEPGEVSFLGGVIDIFPGQDRLPCRVELAGTRIGALRRFDPVSQRSLQESESLLLVPVEEAGAEAGQATLADYLPDARLSLGPGAAAQQSAAWDQIGDSYAERLNHDQPVPHHVTPPERLYLSRSDWQRLWPEPTLIPAEAAEPVPDFAATAQPRRAMVRYLRMQAEAGRRCLLVAPDATSAAAMAAVAQRALGRGPGAVRQWSDIADADPAAVLAAEGALDHGFSDAALDLVVIAAPDLLGGSLRYQDRDAPTAEAWQTAAAELHPGDLVVHLDHGLARLEGTEQGPEGETLRLCFAQGQRLLVPVAEAGRIWRYGATEGAVMLDRLGGTSWIRRRRRVQQGLQDTARRLISLAEARQQTRVTPLLPPRPAYDRFEARFSFAETADQRRAIHAVLQDLARDRPMDRLVVGDVGFGKTEVALRAAAAVALSGRQVAVVAPTTVLARQHYETFRRRFAGLGVKVGHLSRLTPRAEATALRRALAAGDCGLVVGTHALLGKAVSFADLALLVIDEEQRFGAAHKRALRRLGQAPHVLSMTATPIPRTLQAALVGLQDMSVINTPPARRRPIRTLLADQDLPTLRQALMRERQRGGQSFVIVPRVEDIPGLEALLRETTPDLALRVAHGQLPPREIDETMVGFAAGEGDVLLATSIVESGLDVPRANTMIVFRPQLFGLTQLHQLRGRVGRSHQQAYCYLLTDPADPPSEAALQRLQTLQALDRLGAGMALSAQDLDMRGAGDLFGERQTGHIRLIGLPLYQELLGQALRATRGDAPPEHEVTLQIGAVGAVPESYLPEPEIRINLYHRLARLRSANEARALAEEIEDRFGPPPPELRDLLSAAYIRAAALQLGITHISAGPKGIALDFLPGHQPDLEELPADRRAALDWNKRRLFWHQPAEGPEALGLVRCVLDDLS</sequence>
<keyword evidence="2 9" id="KW-0547">Nucleotide-binding</keyword>
<comment type="function">
    <text evidence="9">Couples transcription and DNA repair by recognizing RNA polymerase (RNAP) stalled at DNA lesions. Mediates ATP-dependent release of RNAP and its truncated transcript from the DNA, and recruitment of nucleotide excision repair machinery to the damaged site.</text>
</comment>
<comment type="similarity">
    <text evidence="9">In the C-terminal section; belongs to the helicase family. RecG subfamily.</text>
</comment>
<reference evidence="13" key="1">
    <citation type="journal article" date="2019" name="Int. J. Syst. Evol. Microbiol.">
        <title>The Global Catalogue of Microorganisms (GCM) 10K type strain sequencing project: providing services to taxonomists for standard genome sequencing and annotation.</title>
        <authorList>
            <consortium name="The Broad Institute Genomics Platform"/>
            <consortium name="The Broad Institute Genome Sequencing Center for Infectious Disease"/>
            <person name="Wu L."/>
            <person name="Ma J."/>
        </authorList>
    </citation>
    <scope>NUCLEOTIDE SEQUENCE [LARGE SCALE GENOMIC DNA]</scope>
    <source>
        <strain evidence="13">CGMCC 1.12750</strain>
    </source>
</reference>
<dbReference type="InterPro" id="IPR047112">
    <property type="entry name" value="RecG/Mfd"/>
</dbReference>
<evidence type="ECO:0000256" key="9">
    <source>
        <dbReference type="HAMAP-Rule" id="MF_00969"/>
    </source>
</evidence>
<evidence type="ECO:0000256" key="5">
    <source>
        <dbReference type="ARBA" id="ARBA00022806"/>
    </source>
</evidence>
<dbReference type="EC" id="3.6.4.-" evidence="9"/>
<dbReference type="Proteomes" id="UP001596516">
    <property type="component" value="Unassembled WGS sequence"/>
</dbReference>
<keyword evidence="1 9" id="KW-0963">Cytoplasm</keyword>
<dbReference type="InterPro" id="IPR027417">
    <property type="entry name" value="P-loop_NTPase"/>
</dbReference>
<dbReference type="PANTHER" id="PTHR47964:SF1">
    <property type="entry name" value="ATP-DEPENDENT DNA HELICASE HOMOLOG RECG, CHLOROPLASTIC"/>
    <property type="match status" value="1"/>
</dbReference>
<evidence type="ECO:0000256" key="7">
    <source>
        <dbReference type="ARBA" id="ARBA00023125"/>
    </source>
</evidence>
<keyword evidence="8 9" id="KW-0234">DNA repair</keyword>
<proteinExistence type="inferred from homology"/>
<evidence type="ECO:0000313" key="12">
    <source>
        <dbReference type="EMBL" id="MFC7704689.1"/>
    </source>
</evidence>
<keyword evidence="3 9" id="KW-0227">DNA damage</keyword>
<evidence type="ECO:0000256" key="1">
    <source>
        <dbReference type="ARBA" id="ARBA00022490"/>
    </source>
</evidence>
<dbReference type="Pfam" id="PF02559">
    <property type="entry name" value="CarD_TRCF_RID"/>
    <property type="match status" value="1"/>
</dbReference>
<protein>
    <recommendedName>
        <fullName evidence="9">Transcription-repair-coupling factor</fullName>
        <shortName evidence="9">TRCF</shortName>
        <ecNumber evidence="9">3.6.4.-</ecNumber>
    </recommendedName>
</protein>
<dbReference type="InterPro" id="IPR011545">
    <property type="entry name" value="DEAD/DEAH_box_helicase_dom"/>
</dbReference>
<keyword evidence="6 9" id="KW-0067">ATP-binding</keyword>
<dbReference type="SMART" id="SM01058">
    <property type="entry name" value="CarD_TRCF"/>
    <property type="match status" value="1"/>
</dbReference>
<dbReference type="PROSITE" id="PS51192">
    <property type="entry name" value="HELICASE_ATP_BIND_1"/>
    <property type="match status" value="1"/>
</dbReference>
<dbReference type="SUPFAM" id="SSF52540">
    <property type="entry name" value="P-loop containing nucleoside triphosphate hydrolases"/>
    <property type="match status" value="3"/>
</dbReference>
<dbReference type="InterPro" id="IPR005118">
    <property type="entry name" value="TRCF_C"/>
</dbReference>
<evidence type="ECO:0000313" key="13">
    <source>
        <dbReference type="Proteomes" id="UP001596516"/>
    </source>
</evidence>
<gene>
    <name evidence="9" type="primary">mfd</name>
    <name evidence="12" type="ORF">ACFQXB_10845</name>
</gene>
<keyword evidence="5 12" id="KW-0347">Helicase</keyword>
<comment type="caution">
    <text evidence="12">The sequence shown here is derived from an EMBL/GenBank/DDBJ whole genome shotgun (WGS) entry which is preliminary data.</text>
</comment>
<evidence type="ECO:0000259" key="10">
    <source>
        <dbReference type="PROSITE" id="PS51192"/>
    </source>
</evidence>
<dbReference type="InterPro" id="IPR004576">
    <property type="entry name" value="Mfd"/>
</dbReference>
<name>A0ABW2UJ05_9RHOB</name>
<dbReference type="HAMAP" id="MF_00969">
    <property type="entry name" value="TRCF"/>
    <property type="match status" value="1"/>
</dbReference>
<evidence type="ECO:0000259" key="11">
    <source>
        <dbReference type="PROSITE" id="PS51194"/>
    </source>
</evidence>
<comment type="similarity">
    <text evidence="9">In the N-terminal section; belongs to the UvrB family.</text>
</comment>
<dbReference type="Pfam" id="PF03461">
    <property type="entry name" value="TRCF"/>
    <property type="match status" value="1"/>
</dbReference>
<dbReference type="Pfam" id="PF17757">
    <property type="entry name" value="UvrB_inter"/>
    <property type="match status" value="1"/>
</dbReference>
<dbReference type="InterPro" id="IPR041471">
    <property type="entry name" value="UvrB_inter"/>
</dbReference>
<dbReference type="Gene3D" id="3.40.50.300">
    <property type="entry name" value="P-loop containing nucleotide triphosphate hydrolases"/>
    <property type="match status" value="2"/>
</dbReference>
<dbReference type="SMART" id="SM00490">
    <property type="entry name" value="HELICc"/>
    <property type="match status" value="1"/>
</dbReference>
<dbReference type="SMART" id="SM00982">
    <property type="entry name" value="TRCF"/>
    <property type="match status" value="1"/>
</dbReference>
<dbReference type="Gene3D" id="3.30.2060.10">
    <property type="entry name" value="Penicillin-binding protein 1b domain"/>
    <property type="match status" value="1"/>
</dbReference>
<dbReference type="PROSITE" id="PS51194">
    <property type="entry name" value="HELICASE_CTER"/>
    <property type="match status" value="1"/>
</dbReference>
<evidence type="ECO:0000256" key="8">
    <source>
        <dbReference type="ARBA" id="ARBA00023204"/>
    </source>
</evidence>
<dbReference type="Pfam" id="PF00271">
    <property type="entry name" value="Helicase_C"/>
    <property type="match status" value="1"/>
</dbReference>
<dbReference type="InterPro" id="IPR003711">
    <property type="entry name" value="CarD-like/TRCF_RID"/>
</dbReference>
<dbReference type="InterPro" id="IPR037235">
    <property type="entry name" value="TRCF-like_C_D7"/>
</dbReference>
<dbReference type="Gene3D" id="2.40.10.170">
    <property type="match status" value="1"/>
</dbReference>
<dbReference type="SMART" id="SM00487">
    <property type="entry name" value="DEXDc"/>
    <property type="match status" value="1"/>
</dbReference>
<dbReference type="SUPFAM" id="SSF143517">
    <property type="entry name" value="TRCF domain-like"/>
    <property type="match status" value="1"/>
</dbReference>
<feature type="domain" description="Helicase C-terminal" evidence="11">
    <location>
        <begin position="724"/>
        <end position="878"/>
    </location>
</feature>
<dbReference type="RefSeq" id="WP_377403268.1">
    <property type="nucleotide sequence ID" value="NZ_JBHTFQ010000005.1"/>
</dbReference>
<dbReference type="InterPro" id="IPR001650">
    <property type="entry name" value="Helicase_C-like"/>
</dbReference>
<evidence type="ECO:0000256" key="2">
    <source>
        <dbReference type="ARBA" id="ARBA00022741"/>
    </source>
</evidence>
<evidence type="ECO:0000256" key="4">
    <source>
        <dbReference type="ARBA" id="ARBA00022801"/>
    </source>
</evidence>
<evidence type="ECO:0000256" key="3">
    <source>
        <dbReference type="ARBA" id="ARBA00022763"/>
    </source>
</evidence>
<dbReference type="PANTHER" id="PTHR47964">
    <property type="entry name" value="ATP-DEPENDENT DNA HELICASE HOMOLOG RECG, CHLOROPLASTIC"/>
    <property type="match status" value="1"/>
</dbReference>
<dbReference type="GO" id="GO:0004386">
    <property type="term" value="F:helicase activity"/>
    <property type="evidence" value="ECO:0007669"/>
    <property type="project" value="UniProtKB-KW"/>
</dbReference>
<dbReference type="Gene3D" id="3.90.1150.50">
    <property type="entry name" value="Transcription-repair-coupling factor, D7 domain"/>
    <property type="match status" value="1"/>
</dbReference>
<keyword evidence="13" id="KW-1185">Reference proteome</keyword>
<organism evidence="12 13">
    <name type="scientific">Plastorhodobacter daqingensis</name>
    <dbReference type="NCBI Taxonomy" id="1387281"/>
    <lineage>
        <taxon>Bacteria</taxon>
        <taxon>Pseudomonadati</taxon>
        <taxon>Pseudomonadota</taxon>
        <taxon>Alphaproteobacteria</taxon>
        <taxon>Rhodobacterales</taxon>
        <taxon>Paracoccaceae</taxon>
        <taxon>Plastorhodobacter</taxon>
    </lineage>
</organism>
<dbReference type="SUPFAM" id="SSF141259">
    <property type="entry name" value="CarD-like"/>
    <property type="match status" value="1"/>
</dbReference>